<name>A0A7Y9F0Z9_9ACTN</name>
<organism evidence="3 4">
    <name type="scientific">Nocardioides marinisabuli</name>
    <dbReference type="NCBI Taxonomy" id="419476"/>
    <lineage>
        <taxon>Bacteria</taxon>
        <taxon>Bacillati</taxon>
        <taxon>Actinomycetota</taxon>
        <taxon>Actinomycetes</taxon>
        <taxon>Propionibacteriales</taxon>
        <taxon>Nocardioidaceae</taxon>
        <taxon>Nocardioides</taxon>
    </lineage>
</organism>
<evidence type="ECO:0000313" key="3">
    <source>
        <dbReference type="EMBL" id="NYD57356.1"/>
    </source>
</evidence>
<dbReference type="GO" id="GO:0046872">
    <property type="term" value="F:metal ion binding"/>
    <property type="evidence" value="ECO:0007669"/>
    <property type="project" value="UniProtKB-KW"/>
</dbReference>
<dbReference type="SUPFAM" id="SSF53800">
    <property type="entry name" value="Chelatase"/>
    <property type="match status" value="1"/>
</dbReference>
<dbReference type="Gene3D" id="3.40.50.1400">
    <property type="match status" value="2"/>
</dbReference>
<accession>A0A7Y9F0Z9</accession>
<evidence type="ECO:0000256" key="1">
    <source>
        <dbReference type="ARBA" id="ARBA00022723"/>
    </source>
</evidence>
<dbReference type="CDD" id="cd03416">
    <property type="entry name" value="CbiX_SirB_N"/>
    <property type="match status" value="1"/>
</dbReference>
<dbReference type="Proteomes" id="UP000516957">
    <property type="component" value="Unassembled WGS sequence"/>
</dbReference>
<evidence type="ECO:0000256" key="2">
    <source>
        <dbReference type="ARBA" id="ARBA00023239"/>
    </source>
</evidence>
<dbReference type="Pfam" id="PF01903">
    <property type="entry name" value="CbiX"/>
    <property type="match status" value="1"/>
</dbReference>
<reference evidence="3 4" key="1">
    <citation type="submission" date="2020-07" db="EMBL/GenBank/DDBJ databases">
        <title>Sequencing the genomes of 1000 actinobacteria strains.</title>
        <authorList>
            <person name="Klenk H.-P."/>
        </authorList>
    </citation>
    <scope>NUCLEOTIDE SEQUENCE [LARGE SCALE GENOMIC DNA]</scope>
    <source>
        <strain evidence="3 4">DSM 18965</strain>
    </source>
</reference>
<dbReference type="PANTHER" id="PTHR33542">
    <property type="entry name" value="SIROHYDROCHLORIN FERROCHELATASE, CHLOROPLASTIC"/>
    <property type="match status" value="1"/>
</dbReference>
<protein>
    <submittedName>
        <fullName evidence="3">Sirohydrochlorin ferrochelatase</fullName>
    </submittedName>
</protein>
<keyword evidence="4" id="KW-1185">Reference proteome</keyword>
<dbReference type="EMBL" id="JACCBE010000001">
    <property type="protein sequence ID" value="NYD57356.1"/>
    <property type="molecule type" value="Genomic_DNA"/>
</dbReference>
<sequence>MSRTPLLVTVAHGTRRAGGNETARRLTTTAAERLGVPATAAYVELSEPLLADVVAGLRAPAVVVPLLLSTGFHVRQDLPEACAGAPTGVPVALGRPLGPDPLLARAQVDRLVEAGAEPGSPLVMVAAGSTDLLAWRDLRGATRLLAGAWGGRVRLTTLSGYGRRPETVLRAGDAVSTYLLSPGLFSRKVRDVAEAAGAVACADVLAEHPLVVDLVVERARDLLARPGRP</sequence>
<proteinExistence type="predicted"/>
<comment type="caution">
    <text evidence="3">The sequence shown here is derived from an EMBL/GenBank/DDBJ whole genome shotgun (WGS) entry which is preliminary data.</text>
</comment>
<keyword evidence="2" id="KW-0456">Lyase</keyword>
<evidence type="ECO:0000313" key="4">
    <source>
        <dbReference type="Proteomes" id="UP000516957"/>
    </source>
</evidence>
<dbReference type="PANTHER" id="PTHR33542:SF5">
    <property type="entry name" value="FERROCHELATASE CHE1"/>
    <property type="match status" value="1"/>
</dbReference>
<dbReference type="InterPro" id="IPR002762">
    <property type="entry name" value="CbiX-like"/>
</dbReference>
<keyword evidence="1" id="KW-0479">Metal-binding</keyword>
<dbReference type="InterPro" id="IPR050963">
    <property type="entry name" value="Sirohydro_Cobaltochel/CbiX"/>
</dbReference>
<dbReference type="GO" id="GO:0016829">
    <property type="term" value="F:lyase activity"/>
    <property type="evidence" value="ECO:0007669"/>
    <property type="project" value="UniProtKB-KW"/>
</dbReference>
<dbReference type="AlphaFoldDB" id="A0A7Y9F0Z9"/>
<gene>
    <name evidence="3" type="ORF">BKA08_001594</name>
</gene>
<dbReference type="RefSeq" id="WP_179615135.1">
    <property type="nucleotide sequence ID" value="NZ_CP059163.1"/>
</dbReference>